<feature type="transmembrane region" description="Helical" evidence="1">
    <location>
        <begin position="61"/>
        <end position="81"/>
    </location>
</feature>
<feature type="transmembrane region" description="Helical" evidence="1">
    <location>
        <begin position="169"/>
        <end position="186"/>
    </location>
</feature>
<keyword evidence="1" id="KW-0812">Transmembrane</keyword>
<dbReference type="AlphaFoldDB" id="A0A5B9PRI8"/>
<organism evidence="2 3">
    <name type="scientific">Mariniblastus fucicola</name>
    <dbReference type="NCBI Taxonomy" id="980251"/>
    <lineage>
        <taxon>Bacteria</taxon>
        <taxon>Pseudomonadati</taxon>
        <taxon>Planctomycetota</taxon>
        <taxon>Planctomycetia</taxon>
        <taxon>Pirellulales</taxon>
        <taxon>Pirellulaceae</taxon>
        <taxon>Mariniblastus</taxon>
    </lineage>
</organism>
<keyword evidence="3" id="KW-1185">Reference proteome</keyword>
<sequence length="189" mass="20356">MQRLHQIAFIISLLALSWLGMMAIHEFGHVIGALTSGGSVERVVLHPLTISRTDVSPNPNPLWVVWLGPVLGCAIPVIGWRLVPRQLHVANKIAMFFAGFCLLANGAYIAIGSFERIGDCQTMLQHGSPNWTLVAFGAITAIAGISIWHQLGSIREFLSDPSLVNGKTAYLTLLAAAVLAAVEFTFSPT</sequence>
<evidence type="ECO:0000256" key="1">
    <source>
        <dbReference type="SAM" id="Phobius"/>
    </source>
</evidence>
<dbReference type="Proteomes" id="UP000322214">
    <property type="component" value="Chromosome"/>
</dbReference>
<evidence type="ECO:0000313" key="3">
    <source>
        <dbReference type="Proteomes" id="UP000322214"/>
    </source>
</evidence>
<feature type="transmembrane region" description="Helical" evidence="1">
    <location>
        <begin position="93"/>
        <end position="111"/>
    </location>
</feature>
<dbReference type="RefSeq" id="WP_075084228.1">
    <property type="nucleotide sequence ID" value="NZ_CP042912.1"/>
</dbReference>
<evidence type="ECO:0000313" key="2">
    <source>
        <dbReference type="EMBL" id="QEG25131.1"/>
    </source>
</evidence>
<dbReference type="EMBL" id="CP042912">
    <property type="protein sequence ID" value="QEG25131.1"/>
    <property type="molecule type" value="Genomic_DNA"/>
</dbReference>
<name>A0A5B9PRI8_9BACT</name>
<protein>
    <recommendedName>
        <fullName evidence="4">Peptidase family M50</fullName>
    </recommendedName>
</protein>
<accession>A0A5B9PRI8</accession>
<dbReference type="KEGG" id="mff:MFFC18_50540"/>
<reference evidence="2 3" key="1">
    <citation type="submission" date="2019-08" db="EMBL/GenBank/DDBJ databases">
        <title>Deep-cultivation of Planctomycetes and their phenomic and genomic characterization uncovers novel biology.</title>
        <authorList>
            <person name="Wiegand S."/>
            <person name="Jogler M."/>
            <person name="Boedeker C."/>
            <person name="Pinto D."/>
            <person name="Vollmers J."/>
            <person name="Rivas-Marin E."/>
            <person name="Kohn T."/>
            <person name="Peeters S.H."/>
            <person name="Heuer A."/>
            <person name="Rast P."/>
            <person name="Oberbeckmann S."/>
            <person name="Bunk B."/>
            <person name="Jeske O."/>
            <person name="Meyerdierks A."/>
            <person name="Storesund J.E."/>
            <person name="Kallscheuer N."/>
            <person name="Luecker S."/>
            <person name="Lage O.M."/>
            <person name="Pohl T."/>
            <person name="Merkel B.J."/>
            <person name="Hornburger P."/>
            <person name="Mueller R.-W."/>
            <person name="Bruemmer F."/>
            <person name="Labrenz M."/>
            <person name="Spormann A.M."/>
            <person name="Op den Camp H."/>
            <person name="Overmann J."/>
            <person name="Amann R."/>
            <person name="Jetten M.S.M."/>
            <person name="Mascher T."/>
            <person name="Medema M.H."/>
            <person name="Devos D.P."/>
            <person name="Kaster A.-K."/>
            <person name="Ovreas L."/>
            <person name="Rohde M."/>
            <person name="Galperin M.Y."/>
            <person name="Jogler C."/>
        </authorList>
    </citation>
    <scope>NUCLEOTIDE SEQUENCE [LARGE SCALE GENOMIC DNA]</scope>
    <source>
        <strain evidence="2 3">FC18</strain>
    </source>
</reference>
<gene>
    <name evidence="2" type="ORF">MFFC18_50540</name>
</gene>
<proteinExistence type="predicted"/>
<feature type="transmembrane region" description="Helical" evidence="1">
    <location>
        <begin position="131"/>
        <end position="148"/>
    </location>
</feature>
<evidence type="ECO:0008006" key="4">
    <source>
        <dbReference type="Google" id="ProtNLM"/>
    </source>
</evidence>
<keyword evidence="1" id="KW-1133">Transmembrane helix</keyword>
<keyword evidence="1" id="KW-0472">Membrane</keyword>
<dbReference type="OrthoDB" id="291594at2"/>